<dbReference type="EMBL" id="CP142149">
    <property type="protein sequence ID" value="WSE26212.1"/>
    <property type="molecule type" value="Genomic_DNA"/>
</dbReference>
<evidence type="ECO:0000313" key="2">
    <source>
        <dbReference type="EMBL" id="WSE26212.1"/>
    </source>
</evidence>
<dbReference type="InterPro" id="IPR016181">
    <property type="entry name" value="Acyl_CoA_acyltransferase"/>
</dbReference>
<proteinExistence type="predicted"/>
<name>A0ABZ1HV53_9PSEU</name>
<dbReference type="Pfam" id="PF00583">
    <property type="entry name" value="Acetyltransf_1"/>
    <property type="match status" value="1"/>
</dbReference>
<keyword evidence="3" id="KW-1185">Reference proteome</keyword>
<feature type="domain" description="N-acetyltransferase" evidence="1">
    <location>
        <begin position="28"/>
        <end position="164"/>
    </location>
</feature>
<accession>A0ABZ1HV53</accession>
<reference evidence="2 3" key="1">
    <citation type="journal article" date="2015" name="Int. J. Syst. Evol. Microbiol.">
        <title>Amycolatopsis rhabdoformis sp. nov., an actinomycete isolated from a tropical forest soil.</title>
        <authorList>
            <person name="Souza W.R."/>
            <person name="Silva R.E."/>
            <person name="Goodfellow M."/>
            <person name="Busarakam K."/>
            <person name="Figueiro F.S."/>
            <person name="Ferreira D."/>
            <person name="Rodrigues-Filho E."/>
            <person name="Moraes L.A.B."/>
            <person name="Zucchi T.D."/>
        </authorList>
    </citation>
    <scope>NUCLEOTIDE SEQUENCE [LARGE SCALE GENOMIC DNA]</scope>
    <source>
        <strain evidence="2 3">NCIMB 14900</strain>
    </source>
</reference>
<dbReference type="Proteomes" id="UP001330812">
    <property type="component" value="Chromosome"/>
</dbReference>
<dbReference type="RefSeq" id="WP_326565180.1">
    <property type="nucleotide sequence ID" value="NZ_CP142149.1"/>
</dbReference>
<organism evidence="2 3">
    <name type="scientific">Amycolatopsis rhabdoformis</name>
    <dbReference type="NCBI Taxonomy" id="1448059"/>
    <lineage>
        <taxon>Bacteria</taxon>
        <taxon>Bacillati</taxon>
        <taxon>Actinomycetota</taxon>
        <taxon>Actinomycetes</taxon>
        <taxon>Pseudonocardiales</taxon>
        <taxon>Pseudonocardiaceae</taxon>
        <taxon>Amycolatopsis</taxon>
    </lineage>
</organism>
<dbReference type="InterPro" id="IPR000182">
    <property type="entry name" value="GNAT_dom"/>
</dbReference>
<gene>
    <name evidence="2" type="ORF">VSH64_25390</name>
</gene>
<dbReference type="CDD" id="cd04301">
    <property type="entry name" value="NAT_SF"/>
    <property type="match status" value="1"/>
</dbReference>
<dbReference type="PROSITE" id="PS51186">
    <property type="entry name" value="GNAT"/>
    <property type="match status" value="1"/>
</dbReference>
<dbReference type="Gene3D" id="3.40.630.30">
    <property type="match status" value="1"/>
</dbReference>
<evidence type="ECO:0000259" key="1">
    <source>
        <dbReference type="PROSITE" id="PS51186"/>
    </source>
</evidence>
<dbReference type="SUPFAM" id="SSF55729">
    <property type="entry name" value="Acyl-CoA N-acyltransferases (Nat)"/>
    <property type="match status" value="1"/>
</dbReference>
<protein>
    <submittedName>
        <fullName evidence="2">GNAT family N-acetyltransferase</fullName>
    </submittedName>
</protein>
<evidence type="ECO:0000313" key="3">
    <source>
        <dbReference type="Proteomes" id="UP001330812"/>
    </source>
</evidence>
<sequence length="164" mass="17611">MAPDPALAARLVVRGPRASDGEPVGRFLVGLPLASRYHRFFSGIRHVSPALLRLMTTVAPGQVVLLAFDGDTVVGHLMATDAGGGAVDIGIVVAEAYQYRGIGRRLLRELTSCLANGGSTKVRCDVLGANYFVLDWLRRRLPDIRLVRHGETITVHGTLAASEK</sequence>